<feature type="transmembrane region" description="Helical" evidence="1">
    <location>
        <begin position="65"/>
        <end position="87"/>
    </location>
</feature>
<evidence type="ECO:0000313" key="3">
    <source>
        <dbReference type="Proteomes" id="UP001172102"/>
    </source>
</evidence>
<organism evidence="2 3">
    <name type="scientific">Lasiosphaeris hirsuta</name>
    <dbReference type="NCBI Taxonomy" id="260670"/>
    <lineage>
        <taxon>Eukaryota</taxon>
        <taxon>Fungi</taxon>
        <taxon>Dikarya</taxon>
        <taxon>Ascomycota</taxon>
        <taxon>Pezizomycotina</taxon>
        <taxon>Sordariomycetes</taxon>
        <taxon>Sordariomycetidae</taxon>
        <taxon>Sordariales</taxon>
        <taxon>Lasiosphaeriaceae</taxon>
        <taxon>Lasiosphaeris</taxon>
    </lineage>
</organism>
<sequence>MNRGIASDSKELAAASKRDSASMKIIAILTTAFLPGTFISALSAIPLFDREVPSVGEVMGCHFWFYWAISIPLTLLVIGIFGLYALFQDRKNTRTAQEAREITGIREPVLKTWYAKQKKKDVEGA</sequence>
<gene>
    <name evidence="2" type="ORF">B0H67DRAFT_23833</name>
</gene>
<dbReference type="AlphaFoldDB" id="A0AA40B9I5"/>
<keyword evidence="1" id="KW-0472">Membrane</keyword>
<protein>
    <submittedName>
        <fullName evidence="2">Uncharacterized protein</fullName>
    </submittedName>
</protein>
<keyword evidence="3" id="KW-1185">Reference proteome</keyword>
<dbReference type="Proteomes" id="UP001172102">
    <property type="component" value="Unassembled WGS sequence"/>
</dbReference>
<keyword evidence="1" id="KW-0812">Transmembrane</keyword>
<reference evidence="2" key="1">
    <citation type="submission" date="2023-06" db="EMBL/GenBank/DDBJ databases">
        <title>Genome-scale phylogeny and comparative genomics of the fungal order Sordariales.</title>
        <authorList>
            <consortium name="Lawrence Berkeley National Laboratory"/>
            <person name="Hensen N."/>
            <person name="Bonometti L."/>
            <person name="Westerberg I."/>
            <person name="Brannstrom I.O."/>
            <person name="Guillou S."/>
            <person name="Cros-Aarteil S."/>
            <person name="Calhoun S."/>
            <person name="Haridas S."/>
            <person name="Kuo A."/>
            <person name="Mondo S."/>
            <person name="Pangilinan J."/>
            <person name="Riley R."/>
            <person name="Labutti K."/>
            <person name="Andreopoulos B."/>
            <person name="Lipzen A."/>
            <person name="Chen C."/>
            <person name="Yanf M."/>
            <person name="Daum C."/>
            <person name="Ng V."/>
            <person name="Clum A."/>
            <person name="Steindorff A."/>
            <person name="Ohm R."/>
            <person name="Martin F."/>
            <person name="Silar P."/>
            <person name="Natvig D."/>
            <person name="Lalanne C."/>
            <person name="Gautier V."/>
            <person name="Ament-Velasquez S.L."/>
            <person name="Kruys A."/>
            <person name="Hutchinson M.I."/>
            <person name="Powell A.J."/>
            <person name="Barry K."/>
            <person name="Miller A.N."/>
            <person name="Grigoriev I.V."/>
            <person name="Debuchy R."/>
            <person name="Gladieux P."/>
            <person name="Thoren M.H."/>
            <person name="Johannesson H."/>
        </authorList>
    </citation>
    <scope>NUCLEOTIDE SEQUENCE</scope>
    <source>
        <strain evidence="2">SMH4607-1</strain>
    </source>
</reference>
<dbReference type="Gene3D" id="1.20.58.340">
    <property type="entry name" value="Magnesium transport protein CorA, transmembrane region"/>
    <property type="match status" value="1"/>
</dbReference>
<feature type="transmembrane region" description="Helical" evidence="1">
    <location>
        <begin position="25"/>
        <end position="45"/>
    </location>
</feature>
<dbReference type="EMBL" id="JAUKUA010000001">
    <property type="protein sequence ID" value="KAK0730104.1"/>
    <property type="molecule type" value="Genomic_DNA"/>
</dbReference>
<accession>A0AA40B9I5</accession>
<comment type="caution">
    <text evidence="2">The sequence shown here is derived from an EMBL/GenBank/DDBJ whole genome shotgun (WGS) entry which is preliminary data.</text>
</comment>
<evidence type="ECO:0000256" key="1">
    <source>
        <dbReference type="SAM" id="Phobius"/>
    </source>
</evidence>
<name>A0AA40B9I5_9PEZI</name>
<proteinExistence type="predicted"/>
<evidence type="ECO:0000313" key="2">
    <source>
        <dbReference type="EMBL" id="KAK0730104.1"/>
    </source>
</evidence>
<keyword evidence="1" id="KW-1133">Transmembrane helix</keyword>